<sequence>MFKVLKNEIIKMFSGKKFYVLSGILIISIVIMSFLGKSHPQDGMNANNFVIETLFGMLMKPMVPIFMVLVIAETLTEDYIHGTMKFSLMTPIKKSDFIIGKFLFIALYALIFLIVGFVGSYIVGAIAFGLGNNGDNLNLFINNIKVYASIILPLLSFSAVVSFIAMIINNSGAMIGLGIGIDVIMMMIDSQMKNIMYYTFSGGMYAYRIVQNLNAHNILMLSLTACIYITVFLVLSIVVVERKDIVL</sequence>
<comment type="caution">
    <text evidence="2">The sequence shown here is derived from an EMBL/GenBank/DDBJ whole genome shotgun (WGS) entry which is preliminary data.</text>
</comment>
<reference evidence="2 3" key="1">
    <citation type="submission" date="2014-06" db="EMBL/GenBank/DDBJ databases">
        <title>Genome characterization of distinct group I Clostridium botulinum lineages.</title>
        <authorList>
            <person name="Giordani F."/>
            <person name="Anselmo A."/>
            <person name="Fillo S."/>
            <person name="Palozzi A.M."/>
            <person name="Fortunato A."/>
            <person name="Gentile B."/>
            <person name="Ciammaruconi A."/>
            <person name="Anniballi F."/>
            <person name="De Medici D."/>
            <person name="Lista F."/>
        </authorList>
    </citation>
    <scope>NUCLEOTIDE SEQUENCE [LARGE SCALE GENOMIC DNA]</scope>
    <source>
        <strain evidence="2 3">B2 450</strain>
    </source>
</reference>
<evidence type="ECO:0000256" key="1">
    <source>
        <dbReference type="SAM" id="Phobius"/>
    </source>
</evidence>
<feature type="transmembrane region" description="Helical" evidence="1">
    <location>
        <begin position="175"/>
        <end position="198"/>
    </location>
</feature>
<dbReference type="PATRIC" id="fig|1379739.3.peg.1552"/>
<name>A0A0D0ZX38_CLOBO</name>
<dbReference type="PANTHER" id="PTHR37305">
    <property type="entry name" value="INTEGRAL MEMBRANE PROTEIN-RELATED"/>
    <property type="match status" value="1"/>
</dbReference>
<gene>
    <name evidence="2" type="ORF">N495_06115</name>
</gene>
<feature type="transmembrane region" description="Helical" evidence="1">
    <location>
        <begin position="97"/>
        <end position="126"/>
    </location>
</feature>
<dbReference type="AlphaFoldDB" id="A0A0D0ZX38"/>
<feature type="transmembrane region" description="Helical" evidence="1">
    <location>
        <begin position="146"/>
        <end position="168"/>
    </location>
</feature>
<dbReference type="OrthoDB" id="1906138at2"/>
<accession>A0A0D0ZX38</accession>
<dbReference type="RefSeq" id="WP_003487134.1">
    <property type="nucleotide sequence ID" value="NZ_JXSU01000007.1"/>
</dbReference>
<evidence type="ECO:0000313" key="2">
    <source>
        <dbReference type="EMBL" id="KIS23178.1"/>
    </source>
</evidence>
<proteinExistence type="predicted"/>
<feature type="transmembrane region" description="Helical" evidence="1">
    <location>
        <begin position="218"/>
        <end position="240"/>
    </location>
</feature>
<keyword evidence="1" id="KW-0812">Transmembrane</keyword>
<dbReference type="Proteomes" id="UP000032250">
    <property type="component" value="Unassembled WGS sequence"/>
</dbReference>
<dbReference type="PANTHER" id="PTHR37305:SF1">
    <property type="entry name" value="MEMBRANE PROTEIN"/>
    <property type="match status" value="1"/>
</dbReference>
<feature type="transmembrane region" description="Helical" evidence="1">
    <location>
        <begin position="55"/>
        <end position="76"/>
    </location>
</feature>
<dbReference type="Pfam" id="PF12730">
    <property type="entry name" value="ABC2_membrane_4"/>
    <property type="match status" value="1"/>
</dbReference>
<feature type="transmembrane region" description="Helical" evidence="1">
    <location>
        <begin position="18"/>
        <end position="35"/>
    </location>
</feature>
<organism evidence="2 3">
    <name type="scientific">Clostridium botulinum B2 450</name>
    <dbReference type="NCBI Taxonomy" id="1379739"/>
    <lineage>
        <taxon>Bacteria</taxon>
        <taxon>Bacillati</taxon>
        <taxon>Bacillota</taxon>
        <taxon>Clostridia</taxon>
        <taxon>Eubacteriales</taxon>
        <taxon>Clostridiaceae</taxon>
        <taxon>Clostridium</taxon>
    </lineage>
</organism>
<protein>
    <submittedName>
        <fullName evidence="2">Membrane protein</fullName>
    </submittedName>
</protein>
<keyword evidence="1" id="KW-0472">Membrane</keyword>
<evidence type="ECO:0000313" key="3">
    <source>
        <dbReference type="Proteomes" id="UP000032250"/>
    </source>
</evidence>
<dbReference type="EMBL" id="JXSU01000007">
    <property type="protein sequence ID" value="KIS23178.1"/>
    <property type="molecule type" value="Genomic_DNA"/>
</dbReference>
<keyword evidence="1" id="KW-1133">Transmembrane helix</keyword>
<dbReference type="HOGENOM" id="CLU_1198095_0_0_9"/>